<dbReference type="Proteomes" id="UP000694044">
    <property type="component" value="Unassembled WGS sequence"/>
</dbReference>
<dbReference type="EMBL" id="JAGDFM010000339">
    <property type="protein sequence ID" value="KAG7379600.1"/>
    <property type="molecule type" value="Genomic_DNA"/>
</dbReference>
<keyword evidence="2" id="KW-1185">Reference proteome</keyword>
<name>A0A8T1VH80_9STRA</name>
<sequence length="107" mass="11501">MYSVEVSINSVEEGNQFWVSFPAYGNTENIRFGDIKLDKGKQCRERSPLALLNKIACAHENVTEAAVETTAETEVEIEIVDEIVIGAAAVVVTGTNVTAALATRGTN</sequence>
<accession>A0A8T1VH80</accession>
<dbReference type="OrthoDB" id="3881at2759"/>
<proteinExistence type="predicted"/>
<evidence type="ECO:0000313" key="2">
    <source>
        <dbReference type="Proteomes" id="UP000694044"/>
    </source>
</evidence>
<evidence type="ECO:0000313" key="1">
    <source>
        <dbReference type="EMBL" id="KAG7379600.1"/>
    </source>
</evidence>
<dbReference type="AlphaFoldDB" id="A0A8T1VH80"/>
<protein>
    <submittedName>
        <fullName evidence="1">PRP38 pre-mRNA processing factor 38 domain-containing protein B</fullName>
    </submittedName>
</protein>
<gene>
    <name evidence="1" type="primary">PRPF38B</name>
    <name evidence="1" type="ORF">PHYPSEUDO_008351</name>
</gene>
<comment type="caution">
    <text evidence="1">The sequence shown here is derived from an EMBL/GenBank/DDBJ whole genome shotgun (WGS) entry which is preliminary data.</text>
</comment>
<reference evidence="1" key="1">
    <citation type="submission" date="2021-02" db="EMBL/GenBank/DDBJ databases">
        <authorList>
            <person name="Palmer J.M."/>
        </authorList>
    </citation>
    <scope>NUCLEOTIDE SEQUENCE</scope>
    <source>
        <strain evidence="1">SCRP734</strain>
    </source>
</reference>
<organism evidence="1 2">
    <name type="scientific">Phytophthora pseudosyringae</name>
    <dbReference type="NCBI Taxonomy" id="221518"/>
    <lineage>
        <taxon>Eukaryota</taxon>
        <taxon>Sar</taxon>
        <taxon>Stramenopiles</taxon>
        <taxon>Oomycota</taxon>
        <taxon>Peronosporomycetes</taxon>
        <taxon>Peronosporales</taxon>
        <taxon>Peronosporaceae</taxon>
        <taxon>Phytophthora</taxon>
    </lineage>
</organism>